<proteinExistence type="predicted"/>
<gene>
    <name evidence="1" type="ORF">SDC9_153849</name>
</gene>
<protein>
    <recommendedName>
        <fullName evidence="2">DUF4432 domain-containing protein</fullName>
    </recommendedName>
</protein>
<evidence type="ECO:0008006" key="2">
    <source>
        <dbReference type="Google" id="ProtNLM"/>
    </source>
</evidence>
<comment type="caution">
    <text evidence="1">The sequence shown here is derived from an EMBL/GenBank/DDBJ whole genome shotgun (WGS) entry which is preliminary data.</text>
</comment>
<dbReference type="InterPro" id="IPR027839">
    <property type="entry name" value="DUF4432"/>
</dbReference>
<name>A0A645F1R5_9ZZZZ</name>
<sequence>MMLYHCNFGYPLVDAGARLEAVAHEVLPKDAAAASGIADWAKLEGPQPNYAEQVFIHRIPADADGFARMALVNPAAKLKLTVAYDTRTLPLLNQWKQMGQGEYVVGLEPGNCVPTGQSDNEKRGLLRMLAPGEVVEFNLRIGVEELA</sequence>
<dbReference type="GO" id="GO:0030246">
    <property type="term" value="F:carbohydrate binding"/>
    <property type="evidence" value="ECO:0007669"/>
    <property type="project" value="InterPro"/>
</dbReference>
<reference evidence="1" key="1">
    <citation type="submission" date="2019-08" db="EMBL/GenBank/DDBJ databases">
        <authorList>
            <person name="Kucharzyk K."/>
            <person name="Murdoch R.W."/>
            <person name="Higgins S."/>
            <person name="Loffler F."/>
        </authorList>
    </citation>
    <scope>NUCLEOTIDE SEQUENCE</scope>
</reference>
<dbReference type="InterPro" id="IPR014718">
    <property type="entry name" value="GH-type_carb-bd"/>
</dbReference>
<evidence type="ECO:0000313" key="1">
    <source>
        <dbReference type="EMBL" id="MPN06593.1"/>
    </source>
</evidence>
<accession>A0A645F1R5</accession>
<dbReference type="Gene3D" id="2.70.98.10">
    <property type="match status" value="1"/>
</dbReference>
<dbReference type="Pfam" id="PF14486">
    <property type="entry name" value="DUF4432"/>
    <property type="match status" value="1"/>
</dbReference>
<dbReference type="EMBL" id="VSSQ01052522">
    <property type="protein sequence ID" value="MPN06593.1"/>
    <property type="molecule type" value="Genomic_DNA"/>
</dbReference>
<organism evidence="1">
    <name type="scientific">bioreactor metagenome</name>
    <dbReference type="NCBI Taxonomy" id="1076179"/>
    <lineage>
        <taxon>unclassified sequences</taxon>
        <taxon>metagenomes</taxon>
        <taxon>ecological metagenomes</taxon>
    </lineage>
</organism>
<dbReference type="AlphaFoldDB" id="A0A645F1R5"/>